<geneLocation type="plasmid" evidence="1 2">
    <name>pSS1-5</name>
</geneLocation>
<name>A0AAN0MD42_9RHOB</name>
<accession>A0AAN0MD42</accession>
<keyword evidence="2" id="KW-1185">Reference proteome</keyword>
<evidence type="ECO:0000313" key="1">
    <source>
        <dbReference type="EMBL" id="WZU65786.1"/>
    </source>
</evidence>
<protein>
    <submittedName>
        <fullName evidence="1">DUF3768 domain-containing protein</fullName>
    </submittedName>
</protein>
<dbReference type="Proteomes" id="UP001470809">
    <property type="component" value="Plasmid pSS1-5"/>
</dbReference>
<keyword evidence="1" id="KW-0614">Plasmid</keyword>
<organism evidence="1 2">
    <name type="scientific">Yoonia rhodophyticola</name>
    <dbReference type="NCBI Taxonomy" id="3137370"/>
    <lineage>
        <taxon>Bacteria</taxon>
        <taxon>Pseudomonadati</taxon>
        <taxon>Pseudomonadota</taxon>
        <taxon>Alphaproteobacteria</taxon>
        <taxon>Rhodobacterales</taxon>
        <taxon>Paracoccaceae</taxon>
        <taxon>Yoonia</taxon>
    </lineage>
</organism>
<gene>
    <name evidence="1" type="ORF">AABB31_01385</name>
</gene>
<proteinExistence type="predicted"/>
<reference evidence="1" key="1">
    <citation type="submission" date="2024-08" db="EMBL/GenBank/DDBJ databases">
        <title>Phylogenomic analyses of a clade within the roseobacter group suggest taxonomic reassignments of species of the genera Aestuariivita, Citreicella, Loktanella, Nautella, Pelagibaca, Ruegeria, Thalassobius, Thiobacimonas and Tropicibacter, and the proposal o.</title>
        <authorList>
            <person name="Jeon C.O."/>
        </authorList>
    </citation>
    <scope>NUCLEOTIDE SEQUENCE</scope>
    <source>
        <strain evidence="1">SS1-5</strain>
        <plasmid evidence="1">pSS1-5</plasmid>
    </source>
</reference>
<evidence type="ECO:0000313" key="2">
    <source>
        <dbReference type="Proteomes" id="UP001470809"/>
    </source>
</evidence>
<dbReference type="AlphaFoldDB" id="A0AAN0MD42"/>
<dbReference type="EMBL" id="CP151764">
    <property type="protein sequence ID" value="WZU65786.1"/>
    <property type="molecule type" value="Genomic_DNA"/>
</dbReference>
<dbReference type="Pfam" id="PF12599">
    <property type="entry name" value="DUF3768"/>
    <property type="match status" value="1"/>
</dbReference>
<sequence length="121" mass="13632">MSIDVQQAALIARQNDIFRMSLGSDKSVPGRVVRTASLSVFGAYGILAIMRRVSAHADFTPDNDPYGHHDYGSFDIDLCAPPQKICWRIDLYDQDYRWGSEAPTDLSQTRRVLTVMLPQDQ</sequence>
<dbReference type="KEGG" id="yrh:AABB31_01385"/>
<dbReference type="RefSeq" id="WP_342075119.1">
    <property type="nucleotide sequence ID" value="NZ_CP151764.2"/>
</dbReference>
<dbReference type="InterPro" id="IPR022243">
    <property type="entry name" value="DUF3768"/>
</dbReference>